<keyword evidence="5" id="KW-1185">Reference proteome</keyword>
<name>A0A9X2LY25_STRMQ</name>
<dbReference type="PANTHER" id="PTHR12526:SF510">
    <property type="entry name" value="D-INOSITOL 3-PHOSPHATE GLYCOSYLTRANSFERASE"/>
    <property type="match status" value="1"/>
</dbReference>
<comment type="caution">
    <text evidence="4">The sequence shown here is derived from an EMBL/GenBank/DDBJ whole genome shotgun (WGS) entry which is preliminary data.</text>
</comment>
<accession>A0A9X2LY25</accession>
<protein>
    <recommendedName>
        <fullName evidence="1">D-inositol 3-phosphate glycosyltransferase</fullName>
    </recommendedName>
</protein>
<keyword evidence="2 4" id="KW-0328">Glycosyltransferase</keyword>
<dbReference type="PANTHER" id="PTHR12526">
    <property type="entry name" value="GLYCOSYLTRANSFERASE"/>
    <property type="match status" value="1"/>
</dbReference>
<dbReference type="RefSeq" id="WP_257632623.1">
    <property type="nucleotide sequence ID" value="NZ_JANIIC010000027.1"/>
</dbReference>
<dbReference type="Pfam" id="PF13692">
    <property type="entry name" value="Glyco_trans_1_4"/>
    <property type="match status" value="1"/>
</dbReference>
<sequence length="330" mass="37026">MADLDVFGWAADETGCGFYRIALPMQGLTGLGHRVAHSMKMPSEARDIPGTVIVGQRVCKPEPSKLWQQLAKQGRKLIYEVDDDLWNVDASSPVAHEYFARPEIRAALQRNIEVATAVTVTTDPLAERVAQWNPNVHIVPNAVPDWLVDHQPQQRDDGVLTIGWGGSATHAMDFDQVADQLRRFLTRNPGTEFHCIGNNYATWMRIPANRARFTPWVANVEDFLRTIDYHVGIAPLRPHVFNQAKSALKALEAGALGIPIVASAVRPYEDYVWDGTTGYLVRRDHEWAACLRSLAYEPDMRREMGMAAREQARQHTITQTAPLWEKAILG</sequence>
<evidence type="ECO:0000313" key="5">
    <source>
        <dbReference type="Proteomes" id="UP001142400"/>
    </source>
</evidence>
<keyword evidence="3 4" id="KW-0808">Transferase</keyword>
<organism evidence="4 5">
    <name type="scientific">Streptomyces malaysiensis subsp. samsunensis</name>
    <dbReference type="NCBI Taxonomy" id="459658"/>
    <lineage>
        <taxon>Bacteria</taxon>
        <taxon>Bacillati</taxon>
        <taxon>Actinomycetota</taxon>
        <taxon>Actinomycetes</taxon>
        <taxon>Kitasatosporales</taxon>
        <taxon>Streptomycetaceae</taxon>
        <taxon>Streptomyces</taxon>
        <taxon>Streptomyces violaceusniger group</taxon>
    </lineage>
</organism>
<gene>
    <name evidence="4" type="ORF">NQU54_22400</name>
</gene>
<dbReference type="Gene3D" id="3.40.50.2000">
    <property type="entry name" value="Glycogen Phosphorylase B"/>
    <property type="match status" value="1"/>
</dbReference>
<evidence type="ECO:0000256" key="1">
    <source>
        <dbReference type="ARBA" id="ARBA00021292"/>
    </source>
</evidence>
<evidence type="ECO:0000256" key="2">
    <source>
        <dbReference type="ARBA" id="ARBA00022676"/>
    </source>
</evidence>
<reference evidence="4" key="1">
    <citation type="submission" date="2022-06" db="EMBL/GenBank/DDBJ databases">
        <title>WGS of actinobacteria.</title>
        <authorList>
            <person name="Thawai C."/>
        </authorList>
    </citation>
    <scope>NUCLEOTIDE SEQUENCE</scope>
    <source>
        <strain evidence="4">DSM 42010</strain>
    </source>
</reference>
<dbReference type="Proteomes" id="UP001142400">
    <property type="component" value="Unassembled WGS sequence"/>
</dbReference>
<dbReference type="GO" id="GO:0016757">
    <property type="term" value="F:glycosyltransferase activity"/>
    <property type="evidence" value="ECO:0007669"/>
    <property type="project" value="UniProtKB-KW"/>
</dbReference>
<evidence type="ECO:0000256" key="3">
    <source>
        <dbReference type="ARBA" id="ARBA00022679"/>
    </source>
</evidence>
<evidence type="ECO:0000313" key="4">
    <source>
        <dbReference type="EMBL" id="MCQ8831742.1"/>
    </source>
</evidence>
<dbReference type="EMBL" id="JANIIC010000027">
    <property type="protein sequence ID" value="MCQ8831742.1"/>
    <property type="molecule type" value="Genomic_DNA"/>
</dbReference>
<proteinExistence type="predicted"/>
<dbReference type="SUPFAM" id="SSF53756">
    <property type="entry name" value="UDP-Glycosyltransferase/glycogen phosphorylase"/>
    <property type="match status" value="1"/>
</dbReference>
<dbReference type="AlphaFoldDB" id="A0A9X2LY25"/>